<dbReference type="Pfam" id="PF01966">
    <property type="entry name" value="HD"/>
    <property type="match status" value="1"/>
</dbReference>
<dbReference type="SUPFAM" id="SSF109604">
    <property type="entry name" value="HD-domain/PDEase-like"/>
    <property type="match status" value="1"/>
</dbReference>
<feature type="non-terminal residue" evidence="2">
    <location>
        <position position="1"/>
    </location>
</feature>
<sequence>FGLANKYSEVIIFLASVLHDLGMTISREGHEEFSLILANEILYKLLKFLPISERTIVASETLHAIIAHRKNGTPYTLEAGIIRVADALDMSEGRSRISYEAGNVNIHSISAAAIDNVEIKEGTDKFVQIVITMNNSAGIFQVDELLKNKLKGSKLEEYVEVIAYVNKGKEKKLIKSYKI</sequence>
<dbReference type="PANTHER" id="PTHR40517:SF1">
    <property type="entry name" value="METAL-DEPENDENT PHOSPHOHYDROLASE, HD SUPERFAMILY-RELATED"/>
    <property type="match status" value="1"/>
</dbReference>
<keyword evidence="2" id="KW-0378">Hydrolase</keyword>
<evidence type="ECO:0000259" key="1">
    <source>
        <dbReference type="Pfam" id="PF01966"/>
    </source>
</evidence>
<reference evidence="2 3" key="1">
    <citation type="journal article" date="2015" name="Nature">
        <title>rRNA introns, odd ribosomes, and small enigmatic genomes across a large radiation of phyla.</title>
        <authorList>
            <person name="Brown C.T."/>
            <person name="Hug L.A."/>
            <person name="Thomas B.C."/>
            <person name="Sharon I."/>
            <person name="Castelle C.J."/>
            <person name="Singh A."/>
            <person name="Wilkins M.J."/>
            <person name="Williams K.H."/>
            <person name="Banfield J.F."/>
        </authorList>
    </citation>
    <scope>NUCLEOTIDE SEQUENCE [LARGE SCALE GENOMIC DNA]</scope>
</reference>
<dbReference type="EMBL" id="LBTI01000012">
    <property type="protein sequence ID" value="KKQ37686.1"/>
    <property type="molecule type" value="Genomic_DNA"/>
</dbReference>
<dbReference type="InterPro" id="IPR039967">
    <property type="entry name" value="MJ1020-like"/>
</dbReference>
<organism evidence="2 3">
    <name type="scientific">Candidatus Woesebacteria bacterium GW2011_GWA1_37_7</name>
    <dbReference type="NCBI Taxonomy" id="1618545"/>
    <lineage>
        <taxon>Bacteria</taxon>
        <taxon>Candidatus Woeseibacteriota</taxon>
    </lineage>
</organism>
<protein>
    <submittedName>
        <fullName evidence="2">Metal dependent phosphohydrolase</fullName>
    </submittedName>
</protein>
<dbReference type="STRING" id="1618545.US53_C0012G0001"/>
<evidence type="ECO:0000313" key="3">
    <source>
        <dbReference type="Proteomes" id="UP000034591"/>
    </source>
</evidence>
<proteinExistence type="predicted"/>
<gene>
    <name evidence="2" type="ORF">US53_C0012G0001</name>
</gene>
<accession>A0A0G0KAT5</accession>
<dbReference type="PANTHER" id="PTHR40517">
    <property type="entry name" value="METAL-DEPENDENT PHOSPHOHYDROLASE, HD SUPERFAMILY-RELATED"/>
    <property type="match status" value="1"/>
</dbReference>
<dbReference type="PATRIC" id="fig|1618545.3.peg.187"/>
<dbReference type="AlphaFoldDB" id="A0A0G0KAT5"/>
<name>A0A0G0KAT5_9BACT</name>
<dbReference type="Proteomes" id="UP000034591">
    <property type="component" value="Unassembled WGS sequence"/>
</dbReference>
<comment type="caution">
    <text evidence="2">The sequence shown here is derived from an EMBL/GenBank/DDBJ whole genome shotgun (WGS) entry which is preliminary data.</text>
</comment>
<dbReference type="GO" id="GO:0016787">
    <property type="term" value="F:hydrolase activity"/>
    <property type="evidence" value="ECO:0007669"/>
    <property type="project" value="UniProtKB-KW"/>
</dbReference>
<feature type="domain" description="HD" evidence="1">
    <location>
        <begin position="10"/>
        <end position="90"/>
    </location>
</feature>
<evidence type="ECO:0000313" key="2">
    <source>
        <dbReference type="EMBL" id="KKQ37686.1"/>
    </source>
</evidence>
<dbReference type="InterPro" id="IPR006674">
    <property type="entry name" value="HD_domain"/>
</dbReference>
<dbReference type="Gene3D" id="1.10.3210.10">
    <property type="entry name" value="Hypothetical protein af1432"/>
    <property type="match status" value="1"/>
</dbReference>